<reference evidence="20" key="1">
    <citation type="journal article" date="2020" name="bioRxiv">
        <title>Comparative genomics of Chlamydomonas.</title>
        <authorList>
            <person name="Craig R.J."/>
            <person name="Hasan A.R."/>
            <person name="Ness R.W."/>
            <person name="Keightley P.D."/>
        </authorList>
    </citation>
    <scope>NUCLEOTIDE SEQUENCE</scope>
    <source>
        <strain evidence="20">CCAP 11/70</strain>
    </source>
</reference>
<dbReference type="PANTHER" id="PTHR32523">
    <property type="entry name" value="PHYTOL KINASE 1, CHLOROPLASTIC"/>
    <property type="match status" value="1"/>
</dbReference>
<evidence type="ECO:0000313" key="20">
    <source>
        <dbReference type="EMBL" id="KAG2497651.1"/>
    </source>
</evidence>
<dbReference type="SUPFAM" id="SSF144232">
    <property type="entry name" value="HIT/MYND zinc finger-like"/>
    <property type="match status" value="1"/>
</dbReference>
<comment type="similarity">
    <text evidence="2">Belongs to the polyprenol kinase family.</text>
</comment>
<keyword evidence="21" id="KW-1185">Reference proteome</keyword>
<comment type="caution">
    <text evidence="20">The sequence shown here is derived from an EMBL/GenBank/DDBJ whole genome shotgun (WGS) entry which is preliminary data.</text>
</comment>
<dbReference type="Pfam" id="PF01753">
    <property type="entry name" value="zf-MYND"/>
    <property type="match status" value="1"/>
</dbReference>
<evidence type="ECO:0000259" key="19">
    <source>
        <dbReference type="PROSITE" id="PS50865"/>
    </source>
</evidence>
<evidence type="ECO:0000256" key="5">
    <source>
        <dbReference type="ARBA" id="ARBA00022679"/>
    </source>
</evidence>
<evidence type="ECO:0000256" key="3">
    <source>
        <dbReference type="ARBA" id="ARBA00022528"/>
    </source>
</evidence>
<dbReference type="InterPro" id="IPR002893">
    <property type="entry name" value="Znf_MYND"/>
</dbReference>
<evidence type="ECO:0000256" key="2">
    <source>
        <dbReference type="ARBA" id="ARBA00010794"/>
    </source>
</evidence>
<sequence length="816" mass="83289">MPATVKEAACVLAGAYLKTQALHAFARQAASAATFLASAEAAGPAAAEVGPGAGADVRHTPRVHTLALDLAWSAMNIIDGMAWLAEARQDKDLAAALLSALRDSHLLSRVGRLLLVPVATPGGGPRVQPTVTGREHAGAVSRLATAVMRITALSRLVQGDPDADRRDALGPGGRHAVLTLGSAVLAVADLGPCGLPVNPVRQLPAEGDAGVPYFCVVPQIISNFVHELAADQEGPSPSVPPRAAIRLLLRVIKLAGASAQAAGGAPVVRDDPLVRVYLAWGGRRREHAEDFCCLLSPASASAAAFGAMQHLHQLSVSAPRAWICEAWQAWPAMVEGLRHALQAPAPAGGGNAVGAAWPSSVGEVGDELATGALESLGRMLASAAEPLVSPSPAGKSAVRWPVYELRTPPAQLPPCVAAALEGGVVPLFETLLRAAGEEPAGPEARMAAEVLRQQQPNYALVMLVVHSPPRQAAAFVATLAKALRRAPPQTVPPRHLLVLANFLMGAPDVAAAAPCALHLVLAFAALSLLPELSRIVQEASPRSLSEAAEAGPAHILTQTEWVLLKMLDRAASNTFPREAVPVRLIGLASAVCLPFLVEECGAVPLLGALLERKQPGGPSSLPLLAVVCANVHVAYSQLVSGGDAMATGSSTGGGGLAGGDGSSTGGGGLAGGGGSSTGGGGGAPTGAAAVWRPEALRALASQLHSSDQDTSQELEALVAELEQPHQGSMPPRKLNRRAIAAGLAAATKRLAALQAEARALLPACANPACVNLAGESEADVKLQRCARCKGVSYCCRECQTAHWKAGHKAVCVAEGG</sequence>
<keyword evidence="13" id="KW-0472">Membrane</keyword>
<dbReference type="AlphaFoldDB" id="A0A836C254"/>
<dbReference type="Proteomes" id="UP000612055">
    <property type="component" value="Unassembled WGS sequence"/>
</dbReference>
<comment type="catalytic activity">
    <reaction evidence="16">
        <text>phytol + CTP = phytyl phosphate + CDP + H(+)</text>
        <dbReference type="Rhea" id="RHEA:38055"/>
        <dbReference type="ChEBI" id="CHEBI:15378"/>
        <dbReference type="ChEBI" id="CHEBI:17327"/>
        <dbReference type="ChEBI" id="CHEBI:37563"/>
        <dbReference type="ChEBI" id="CHEBI:58069"/>
        <dbReference type="ChEBI" id="CHEBI:75483"/>
        <dbReference type="EC" id="2.7.1.182"/>
    </reaction>
</comment>
<evidence type="ECO:0000256" key="9">
    <source>
        <dbReference type="ARBA" id="ARBA00022777"/>
    </source>
</evidence>
<keyword evidence="6" id="KW-0812">Transmembrane</keyword>
<dbReference type="GO" id="GO:0016020">
    <property type="term" value="C:membrane"/>
    <property type="evidence" value="ECO:0007669"/>
    <property type="project" value="UniProtKB-SubCell"/>
</dbReference>
<keyword evidence="8 17" id="KW-0863">Zinc-finger</keyword>
<keyword evidence="10" id="KW-0862">Zinc</keyword>
<evidence type="ECO:0000256" key="12">
    <source>
        <dbReference type="ARBA" id="ARBA00022989"/>
    </source>
</evidence>
<evidence type="ECO:0000256" key="18">
    <source>
        <dbReference type="SAM" id="MobiDB-lite"/>
    </source>
</evidence>
<evidence type="ECO:0000256" key="11">
    <source>
        <dbReference type="ARBA" id="ARBA00022946"/>
    </source>
</evidence>
<evidence type="ECO:0000256" key="4">
    <source>
        <dbReference type="ARBA" id="ARBA00022640"/>
    </source>
</evidence>
<feature type="region of interest" description="Disordered" evidence="18">
    <location>
        <begin position="653"/>
        <end position="687"/>
    </location>
</feature>
<dbReference type="OrthoDB" id="432970at2759"/>
<keyword evidence="9" id="KW-0418">Kinase</keyword>
<keyword evidence="12" id="KW-1133">Transmembrane helix</keyword>
<dbReference type="EMBL" id="JAEHOE010000013">
    <property type="protein sequence ID" value="KAG2497651.1"/>
    <property type="molecule type" value="Genomic_DNA"/>
</dbReference>
<comment type="subcellular location">
    <subcellularLocation>
        <location evidence="1">Plastid</location>
        <location evidence="1">Chloroplast membrane</location>
        <topology evidence="1">Multi-pass membrane protein</topology>
    </subcellularLocation>
</comment>
<feature type="domain" description="MYND-type" evidence="19">
    <location>
        <begin position="769"/>
        <end position="811"/>
    </location>
</feature>
<evidence type="ECO:0000256" key="8">
    <source>
        <dbReference type="ARBA" id="ARBA00022771"/>
    </source>
</evidence>
<evidence type="ECO:0000256" key="13">
    <source>
        <dbReference type="ARBA" id="ARBA00023136"/>
    </source>
</evidence>
<evidence type="ECO:0000256" key="17">
    <source>
        <dbReference type="PROSITE-ProRule" id="PRU00134"/>
    </source>
</evidence>
<dbReference type="GO" id="GO:0008270">
    <property type="term" value="F:zinc ion binding"/>
    <property type="evidence" value="ECO:0007669"/>
    <property type="project" value="UniProtKB-KW"/>
</dbReference>
<accession>A0A836C254</accession>
<dbReference type="Gene3D" id="6.10.140.2220">
    <property type="match status" value="1"/>
</dbReference>
<evidence type="ECO:0000256" key="14">
    <source>
        <dbReference type="ARBA" id="ARBA00024015"/>
    </source>
</evidence>
<dbReference type="PROSITE" id="PS50865">
    <property type="entry name" value="ZF_MYND_2"/>
    <property type="match status" value="1"/>
</dbReference>
<proteinExistence type="inferred from homology"/>
<dbReference type="EC" id="2.7.1.182" evidence="15"/>
<evidence type="ECO:0000256" key="16">
    <source>
        <dbReference type="ARBA" id="ARBA00048889"/>
    </source>
</evidence>
<keyword evidence="5" id="KW-0808">Transferase</keyword>
<evidence type="ECO:0000256" key="6">
    <source>
        <dbReference type="ARBA" id="ARBA00022692"/>
    </source>
</evidence>
<evidence type="ECO:0000313" key="21">
    <source>
        <dbReference type="Proteomes" id="UP000612055"/>
    </source>
</evidence>
<evidence type="ECO:0000256" key="1">
    <source>
        <dbReference type="ARBA" id="ARBA00004508"/>
    </source>
</evidence>
<keyword evidence="11" id="KW-0809">Transit peptide</keyword>
<name>A0A836C254_9CHLO</name>
<evidence type="ECO:0000256" key="10">
    <source>
        <dbReference type="ARBA" id="ARBA00022833"/>
    </source>
</evidence>
<dbReference type="GO" id="GO:0009507">
    <property type="term" value="C:chloroplast"/>
    <property type="evidence" value="ECO:0007669"/>
    <property type="project" value="UniProtKB-SubCell"/>
</dbReference>
<dbReference type="PANTHER" id="PTHR32523:SF8">
    <property type="entry name" value="DOLICHOL KINASE"/>
    <property type="match status" value="1"/>
</dbReference>
<evidence type="ECO:0000256" key="15">
    <source>
        <dbReference type="ARBA" id="ARBA00039024"/>
    </source>
</evidence>
<feature type="compositionally biased region" description="Gly residues" evidence="18">
    <location>
        <begin position="653"/>
        <end position="684"/>
    </location>
</feature>
<keyword evidence="3" id="KW-0150">Chloroplast</keyword>
<keyword evidence="4" id="KW-0934">Plastid</keyword>
<dbReference type="InterPro" id="IPR039606">
    <property type="entry name" value="Phytol/farnesol_kinase"/>
</dbReference>
<gene>
    <name evidence="20" type="ORF">HYH03_004390</name>
</gene>
<keyword evidence="7" id="KW-0479">Metal-binding</keyword>
<comment type="pathway">
    <text evidence="14">Cofactor biosynthesis; tocopherol biosynthesis.</text>
</comment>
<protein>
    <recommendedName>
        <fullName evidence="15">phytol kinase</fullName>
        <ecNumber evidence="15">2.7.1.182</ecNumber>
    </recommendedName>
</protein>
<evidence type="ECO:0000256" key="7">
    <source>
        <dbReference type="ARBA" id="ARBA00022723"/>
    </source>
</evidence>
<organism evidence="20 21">
    <name type="scientific">Edaphochlamys debaryana</name>
    <dbReference type="NCBI Taxonomy" id="47281"/>
    <lineage>
        <taxon>Eukaryota</taxon>
        <taxon>Viridiplantae</taxon>
        <taxon>Chlorophyta</taxon>
        <taxon>core chlorophytes</taxon>
        <taxon>Chlorophyceae</taxon>
        <taxon>CS clade</taxon>
        <taxon>Chlamydomonadales</taxon>
        <taxon>Chlamydomonadales incertae sedis</taxon>
        <taxon>Edaphochlamys</taxon>
    </lineage>
</organism>
<dbReference type="GO" id="GO:0010276">
    <property type="term" value="F:phytol kinase activity"/>
    <property type="evidence" value="ECO:0007669"/>
    <property type="project" value="UniProtKB-EC"/>
</dbReference>